<keyword evidence="6" id="KW-0104">Cadmium</keyword>
<comment type="subcellular location">
    <subcellularLocation>
        <location evidence="1">Plastid</location>
        <location evidence="1">Chloroplast</location>
    </subcellularLocation>
</comment>
<dbReference type="OMA" id="TVAWVTD"/>
<dbReference type="GO" id="GO:0009507">
    <property type="term" value="C:chloroplast"/>
    <property type="evidence" value="ECO:0007669"/>
    <property type="project" value="UniProtKB-SubCell"/>
</dbReference>
<comment type="catalytic activity">
    <reaction evidence="5 7">
        <text>D-erythrose 4-phosphate + phosphoenolpyruvate + H2O = 7-phospho-2-dehydro-3-deoxy-D-arabino-heptonate + phosphate</text>
        <dbReference type="Rhea" id="RHEA:14717"/>
        <dbReference type="ChEBI" id="CHEBI:15377"/>
        <dbReference type="ChEBI" id="CHEBI:16897"/>
        <dbReference type="ChEBI" id="CHEBI:43474"/>
        <dbReference type="ChEBI" id="CHEBI:58394"/>
        <dbReference type="ChEBI" id="CHEBI:58702"/>
        <dbReference type="EC" id="2.5.1.54"/>
    </reaction>
</comment>
<proteinExistence type="inferred from homology"/>
<evidence type="ECO:0000256" key="7">
    <source>
        <dbReference type="RuleBase" id="RU363071"/>
    </source>
</evidence>
<protein>
    <recommendedName>
        <fullName evidence="7">Phospho-2-dehydro-3-deoxyheptonate aldolase</fullName>
        <ecNumber evidence="7">2.5.1.54</ecNumber>
    </recommendedName>
</protein>
<keyword evidence="7" id="KW-0028">Amino-acid biosynthesis</keyword>
<sequence length="589" mass="63662">MLPGAAASEAVAGSVASKRPSSAITCTIRSMEGFVVSNPFRRRVSGRAAWQAVRRCGSVALSSRVYYVERGAEVCVRLGDGCGAFGLRNSVSIGGRQVGSEPWSPSSWRQRPAHQLPVYPDKDQLALVEAGLRTLPGLVTPKSIRSLHEHLAAACHGEAFVIQGGDCAETFSSRTLEYNISLYHLLAAQAAILSSTGSKRRIVRIGRIAGQFAKPRSAPVDADGLPSFRGDIVHSAAPNGRARTPDPQRLLQAYRHASASLEHLRVLEHLHASPMESLRILSEKLAWDSVVDSNLVKAIQNLVQGIDEEIIVMSSTGRHVTSIDTNVIENVFTSHEALLLPYEEGLVRLADWSPSGNAHTLEHLNRDAGSPIDLLSAPQYYATSAHFLWIGERTRQIDGAHVEFLRGVSNPIGVKLSGNATLEQVFALAEILNPANTPGRLTLITRMGVDALQRKLPPLMAAVKRSGLAVVWMCDPMHANTQSVRDKNGNSFKTRDCEQVLDEMRLFFEITAAEGVPAGGIHLEMSGEAVTECLGGATRTAVHDLARAYHSACDPRLNYAQALMLTLALKDSLQWREALPNASSAVLSA</sequence>
<dbReference type="GO" id="GO:0009423">
    <property type="term" value="P:chorismate biosynthetic process"/>
    <property type="evidence" value="ECO:0007669"/>
    <property type="project" value="UniProtKB-UniPathway"/>
</dbReference>
<feature type="binding site" evidence="6">
    <location>
        <position position="554"/>
    </location>
    <ligand>
        <name>Mn(2+)</name>
        <dbReference type="ChEBI" id="CHEBI:29035"/>
    </ligand>
</feature>
<organism evidence="8 9">
    <name type="scientific">Cyanidioschyzon merolae (strain NIES-3377 / 10D)</name>
    <name type="common">Unicellular red alga</name>
    <dbReference type="NCBI Taxonomy" id="280699"/>
    <lineage>
        <taxon>Eukaryota</taxon>
        <taxon>Rhodophyta</taxon>
        <taxon>Bangiophyceae</taxon>
        <taxon>Cyanidiales</taxon>
        <taxon>Cyanidiaceae</taxon>
        <taxon>Cyanidioschyzon</taxon>
    </lineage>
</organism>
<evidence type="ECO:0000256" key="3">
    <source>
        <dbReference type="ARBA" id="ARBA00008911"/>
    </source>
</evidence>
<dbReference type="STRING" id="280699.M1VCE1"/>
<evidence type="ECO:0000256" key="2">
    <source>
        <dbReference type="ARBA" id="ARBA00004688"/>
    </source>
</evidence>
<feature type="binding site" evidence="6">
    <location>
        <position position="415"/>
    </location>
    <ligand>
        <name>phosphoenolpyruvate</name>
        <dbReference type="ChEBI" id="CHEBI:58702"/>
    </ligand>
</feature>
<dbReference type="HOGENOM" id="CLU_026885_3_0_1"/>
<evidence type="ECO:0000256" key="4">
    <source>
        <dbReference type="ARBA" id="ARBA00022679"/>
    </source>
</evidence>
<dbReference type="GO" id="GO:0008652">
    <property type="term" value="P:amino acid biosynthetic process"/>
    <property type="evidence" value="ECO:0007669"/>
    <property type="project" value="UniProtKB-KW"/>
</dbReference>
<keyword evidence="6" id="KW-0464">Manganese</keyword>
<name>M1VCE1_CYAM1</name>
<comment type="similarity">
    <text evidence="3 7">Belongs to the class-II DAHP synthase family.</text>
</comment>
<evidence type="ECO:0000313" key="8">
    <source>
        <dbReference type="EMBL" id="BAM83159.1"/>
    </source>
</evidence>
<dbReference type="RefSeq" id="XP_005539195.1">
    <property type="nucleotide sequence ID" value="XM_005539138.1"/>
</dbReference>
<keyword evidence="7" id="KW-0057">Aromatic amino acid biosynthesis</keyword>
<dbReference type="SUPFAM" id="SSF51569">
    <property type="entry name" value="Aldolase"/>
    <property type="match status" value="1"/>
</dbReference>
<feature type="binding site" evidence="6">
    <location>
        <position position="478"/>
    </location>
    <ligand>
        <name>Mn(2+)</name>
        <dbReference type="ChEBI" id="CHEBI:29035"/>
    </ligand>
</feature>
<keyword evidence="6" id="KW-0170">Cobalt</keyword>
<feature type="binding site" evidence="6">
    <location>
        <position position="167"/>
    </location>
    <ligand>
        <name>Mn(2+)</name>
        <dbReference type="ChEBI" id="CHEBI:29035"/>
    </ligand>
</feature>
<evidence type="ECO:0000256" key="6">
    <source>
        <dbReference type="PIRSR" id="PIRSR602480-1"/>
    </source>
</evidence>
<gene>
    <name evidence="8" type="ORF">CYME_CMT165C</name>
</gene>
<dbReference type="EC" id="2.5.1.54" evidence="7"/>
<feature type="binding site" evidence="6">
    <location>
        <position position="446"/>
    </location>
    <ligand>
        <name>phosphoenolpyruvate</name>
        <dbReference type="ChEBI" id="CHEBI:58702"/>
    </ligand>
</feature>
<dbReference type="GO" id="GO:0009073">
    <property type="term" value="P:aromatic amino acid family biosynthetic process"/>
    <property type="evidence" value="ECO:0007669"/>
    <property type="project" value="UniProtKB-KW"/>
</dbReference>
<dbReference type="EMBL" id="AP006502">
    <property type="protein sequence ID" value="BAM83159.1"/>
    <property type="molecule type" value="Genomic_DNA"/>
</dbReference>
<keyword evidence="4 7" id="KW-0808">Transferase</keyword>
<dbReference type="PANTHER" id="PTHR21337">
    <property type="entry name" value="PHOSPHO-2-DEHYDRO-3-DEOXYHEPTONATE ALDOLASE 1, 2"/>
    <property type="match status" value="1"/>
</dbReference>
<accession>M1VCE1</accession>
<dbReference type="PANTHER" id="PTHR21337:SF0">
    <property type="entry name" value="PHOSPHO-2-DEHYDRO-3-DEOXYHEPTONATE ALDOLASE"/>
    <property type="match status" value="1"/>
</dbReference>
<dbReference type="KEGG" id="cme:CYME_CMT165C"/>
<feature type="binding site" evidence="6">
    <location>
        <position position="524"/>
    </location>
    <ligand>
        <name>Mn(2+)</name>
        <dbReference type="ChEBI" id="CHEBI:29035"/>
    </ligand>
</feature>
<dbReference type="InterPro" id="IPR002480">
    <property type="entry name" value="DAHP_synth_2"/>
</dbReference>
<feature type="binding site" evidence="6">
    <location>
        <position position="207"/>
    </location>
    <ligand>
        <name>phosphoenolpyruvate</name>
        <dbReference type="ChEBI" id="CHEBI:58702"/>
    </ligand>
</feature>
<comment type="cofactor">
    <cofactor evidence="6">
        <name>Mn(2+)</name>
        <dbReference type="ChEBI" id="CHEBI:29035"/>
    </cofactor>
    <cofactor evidence="6">
        <name>Co(2+)</name>
        <dbReference type="ChEBI" id="CHEBI:48828"/>
    </cofactor>
    <cofactor evidence="6">
        <name>Cd(2+)</name>
        <dbReference type="ChEBI" id="CHEBI:48775"/>
    </cofactor>
    <text evidence="6">Binds 1 divalent cation per subunit. The enzyme is active with manganese, cobalt or cadmium ions.</text>
</comment>
<dbReference type="OrthoDB" id="2338at2759"/>
<dbReference type="Gene3D" id="3.20.20.70">
    <property type="entry name" value="Aldolase class I"/>
    <property type="match status" value="2"/>
</dbReference>
<dbReference type="GO" id="GO:0003849">
    <property type="term" value="F:3-deoxy-7-phosphoheptulonate synthase activity"/>
    <property type="evidence" value="ECO:0007669"/>
    <property type="project" value="UniProtKB-EC"/>
</dbReference>
<dbReference type="InterPro" id="IPR013785">
    <property type="entry name" value="Aldolase_TIM"/>
</dbReference>
<evidence type="ECO:0000313" key="9">
    <source>
        <dbReference type="Proteomes" id="UP000007014"/>
    </source>
</evidence>
<dbReference type="AlphaFoldDB" id="M1VCE1"/>
<evidence type="ECO:0000256" key="5">
    <source>
        <dbReference type="ARBA" id="ARBA00047508"/>
    </source>
</evidence>
<dbReference type="Pfam" id="PF01474">
    <property type="entry name" value="DAHP_synth_2"/>
    <property type="match status" value="1"/>
</dbReference>
<dbReference type="Proteomes" id="UP000007014">
    <property type="component" value="Chromosome 20"/>
</dbReference>
<evidence type="ECO:0000256" key="1">
    <source>
        <dbReference type="ARBA" id="ARBA00004229"/>
    </source>
</evidence>
<dbReference type="UniPathway" id="UPA00053">
    <property type="reaction ID" value="UER00084"/>
</dbReference>
<reference evidence="8 9" key="2">
    <citation type="journal article" date="2007" name="BMC Biol.">
        <title>A 100%-complete sequence reveals unusually simple genomic features in the hot-spring red alga Cyanidioschyzon merolae.</title>
        <authorList>
            <person name="Nozaki H."/>
            <person name="Takano H."/>
            <person name="Misumi O."/>
            <person name="Terasawa K."/>
            <person name="Matsuzaki M."/>
            <person name="Maruyama S."/>
            <person name="Nishida K."/>
            <person name="Yagisawa F."/>
            <person name="Yoshida Y."/>
            <person name="Fujiwara T."/>
            <person name="Takio S."/>
            <person name="Tamura K."/>
            <person name="Chung S.J."/>
            <person name="Nakamura S."/>
            <person name="Kuroiwa H."/>
            <person name="Tanaka K."/>
            <person name="Sato N."/>
            <person name="Kuroiwa T."/>
        </authorList>
    </citation>
    <scope>NUCLEOTIDE SEQUENCE [LARGE SCALE GENOMIC DNA]</scope>
    <source>
        <strain evidence="8 9">10D</strain>
    </source>
</reference>
<comment type="pathway">
    <text evidence="2 7">Metabolic intermediate biosynthesis; chorismate biosynthesis; chorismate from D-erythrose 4-phosphate and phosphoenolpyruvate: step 1/7.</text>
</comment>
<dbReference type="eggNOG" id="ENOG502QPP7">
    <property type="taxonomic scope" value="Eukaryota"/>
</dbReference>
<feature type="binding site" evidence="6">
    <location>
        <begin position="392"/>
        <end position="393"/>
    </location>
    <ligand>
        <name>phosphoenolpyruvate</name>
        <dbReference type="ChEBI" id="CHEBI:58702"/>
    </ligand>
</feature>
<reference evidence="8 9" key="1">
    <citation type="journal article" date="2004" name="Nature">
        <title>Genome sequence of the ultrasmall unicellular red alga Cyanidioschyzon merolae 10D.</title>
        <authorList>
            <person name="Matsuzaki M."/>
            <person name="Misumi O."/>
            <person name="Shin-i T."/>
            <person name="Maruyama S."/>
            <person name="Takahara M."/>
            <person name="Miyagishima S."/>
            <person name="Mori T."/>
            <person name="Nishida K."/>
            <person name="Yagisawa F."/>
            <person name="Nishida K."/>
            <person name="Yoshida Y."/>
            <person name="Nishimura Y."/>
            <person name="Nakao S."/>
            <person name="Kobayashi T."/>
            <person name="Momoyama Y."/>
            <person name="Higashiyama T."/>
            <person name="Minoda A."/>
            <person name="Sano M."/>
            <person name="Nomoto H."/>
            <person name="Oishi K."/>
            <person name="Hayashi H."/>
            <person name="Ohta F."/>
            <person name="Nishizaka S."/>
            <person name="Haga S."/>
            <person name="Miura S."/>
            <person name="Morishita T."/>
            <person name="Kabeya Y."/>
            <person name="Terasawa K."/>
            <person name="Suzuki Y."/>
            <person name="Ishii Y."/>
            <person name="Asakawa S."/>
            <person name="Takano H."/>
            <person name="Ohta N."/>
            <person name="Kuroiwa H."/>
            <person name="Tanaka K."/>
            <person name="Shimizu N."/>
            <person name="Sugano S."/>
            <person name="Sato N."/>
            <person name="Nozaki H."/>
            <person name="Ogasawara N."/>
            <person name="Kohara Y."/>
            <person name="Kuroiwa T."/>
        </authorList>
    </citation>
    <scope>NUCLEOTIDE SEQUENCE [LARGE SCALE GENOMIC DNA]</scope>
    <source>
        <strain evidence="8 9">10D</strain>
    </source>
</reference>
<dbReference type="Gramene" id="CMT165CT">
    <property type="protein sequence ID" value="CMT165CT"/>
    <property type="gene ID" value="CMT165C"/>
</dbReference>
<dbReference type="GeneID" id="16997637"/>
<keyword evidence="9" id="KW-1185">Reference proteome</keyword>